<sequence length="381" mass="41271">MIGAVVKLGRGAKPRGTCPFHGSKSDSFAVDPAHGRARCWGCQWSGDAIKFVCDFYGLTFREAVERLEGEHGLNGLNGLTAAPLRRRKVERVRSDAPTVDSTTFGRFLWDHARPDCDAVRTYLLARGVPAPVLTDDRLRDLRFLGMAPIAAWRTDRPPSSMPQAPAIVALVRRVGCWTPIGVHVTFLRPDLGGKMVRQRGDGTAYPDRKMLGEVRGGAVVLGRPRDVVPLFEGEGLETTLSGMALGEATADACGLAALSLDNMQGQLVLGRNSAWPLYDPRVNPAAPGVAFTRTGPVTALIDADMKPLRGPRDPRTGQFRGVPVIERRRGPIVWRAVTQAERAAVCSALVVQSWRAAGCHARAVRPRMGQDFNDAVREAGT</sequence>
<dbReference type="InterPro" id="IPR055570">
    <property type="entry name" value="DUF7146"/>
</dbReference>
<dbReference type="GO" id="GO:0016779">
    <property type="term" value="F:nucleotidyltransferase activity"/>
    <property type="evidence" value="ECO:0007669"/>
    <property type="project" value="UniProtKB-KW"/>
</dbReference>
<dbReference type="PANTHER" id="PTHR30313">
    <property type="entry name" value="DNA PRIMASE"/>
    <property type="match status" value="1"/>
</dbReference>
<dbReference type="Proteomes" id="UP000560131">
    <property type="component" value="Unassembled WGS sequence"/>
</dbReference>
<keyword evidence="5" id="KW-0548">Nucleotidyltransferase</keyword>
<evidence type="ECO:0000313" key="5">
    <source>
        <dbReference type="EMBL" id="MBB5725038.1"/>
    </source>
</evidence>
<keyword evidence="5" id="KW-0808">Transferase</keyword>
<keyword evidence="2" id="KW-0863">Zinc-finger</keyword>
<dbReference type="EC" id="2.7.7.-" evidence="5"/>
<reference evidence="5 6" key="1">
    <citation type="submission" date="2020-08" db="EMBL/GenBank/DDBJ databases">
        <title>Genomic Encyclopedia of Type Strains, Phase IV (KMG-IV): sequencing the most valuable type-strain genomes for metagenomic binning, comparative biology and taxonomic classification.</title>
        <authorList>
            <person name="Goeker M."/>
        </authorList>
    </citation>
    <scope>NUCLEOTIDE SEQUENCE [LARGE SCALE GENOMIC DNA]</scope>
    <source>
        <strain evidence="5 6">DSM 101535</strain>
    </source>
</reference>
<evidence type="ECO:0000256" key="1">
    <source>
        <dbReference type="ARBA" id="ARBA00022723"/>
    </source>
</evidence>
<evidence type="ECO:0000256" key="2">
    <source>
        <dbReference type="ARBA" id="ARBA00022771"/>
    </source>
</evidence>
<feature type="domain" description="Zinc finger CHC2-type" evidence="4">
    <location>
        <begin position="16"/>
        <end position="68"/>
    </location>
</feature>
<dbReference type="SUPFAM" id="SSF57783">
    <property type="entry name" value="Zinc beta-ribbon"/>
    <property type="match status" value="1"/>
</dbReference>
<keyword evidence="6" id="KW-1185">Reference proteome</keyword>
<accession>A0ABR6N2M6</accession>
<dbReference type="InterPro" id="IPR002694">
    <property type="entry name" value="Znf_CHC2"/>
</dbReference>
<organism evidence="5 6">
    <name type="scientific">Sphingomonas endophytica</name>
    <dbReference type="NCBI Taxonomy" id="869719"/>
    <lineage>
        <taxon>Bacteria</taxon>
        <taxon>Pseudomonadati</taxon>
        <taxon>Pseudomonadota</taxon>
        <taxon>Alphaproteobacteria</taxon>
        <taxon>Sphingomonadales</taxon>
        <taxon>Sphingomonadaceae</taxon>
        <taxon>Sphingomonas</taxon>
    </lineage>
</organism>
<gene>
    <name evidence="5" type="ORF">FHS97_000946</name>
</gene>
<name>A0ABR6N2M6_9SPHN</name>
<comment type="caution">
    <text evidence="5">The sequence shown here is derived from an EMBL/GenBank/DDBJ whole genome shotgun (WGS) entry which is preliminary data.</text>
</comment>
<keyword evidence="1" id="KW-0479">Metal-binding</keyword>
<dbReference type="PANTHER" id="PTHR30313:SF2">
    <property type="entry name" value="DNA PRIMASE"/>
    <property type="match status" value="1"/>
</dbReference>
<dbReference type="Gene3D" id="3.90.580.10">
    <property type="entry name" value="Zinc finger, CHC2-type domain"/>
    <property type="match status" value="1"/>
</dbReference>
<dbReference type="Pfam" id="PF01807">
    <property type="entry name" value="Zn_ribbon_DnaG"/>
    <property type="match status" value="1"/>
</dbReference>
<proteinExistence type="predicted"/>
<evidence type="ECO:0000256" key="3">
    <source>
        <dbReference type="ARBA" id="ARBA00022833"/>
    </source>
</evidence>
<protein>
    <submittedName>
        <fullName evidence="5">DNA primase</fullName>
        <ecNumber evidence="5">2.7.7.-</ecNumber>
    </submittedName>
</protein>
<dbReference type="Pfam" id="PF23639">
    <property type="entry name" value="DUF7146"/>
    <property type="match status" value="1"/>
</dbReference>
<dbReference type="InterPro" id="IPR036977">
    <property type="entry name" value="DNA_primase_Znf_CHC2"/>
</dbReference>
<evidence type="ECO:0000259" key="4">
    <source>
        <dbReference type="SMART" id="SM00400"/>
    </source>
</evidence>
<evidence type="ECO:0000313" key="6">
    <source>
        <dbReference type="Proteomes" id="UP000560131"/>
    </source>
</evidence>
<dbReference type="EMBL" id="JACIJN010000002">
    <property type="protein sequence ID" value="MBB5725038.1"/>
    <property type="molecule type" value="Genomic_DNA"/>
</dbReference>
<dbReference type="SMART" id="SM00400">
    <property type="entry name" value="ZnF_CHCC"/>
    <property type="match status" value="1"/>
</dbReference>
<dbReference type="InterPro" id="IPR050219">
    <property type="entry name" value="DnaG_primase"/>
</dbReference>
<keyword evidence="3" id="KW-0862">Zinc</keyword>